<dbReference type="EMBL" id="JAUYVU010000004">
    <property type="protein sequence ID" value="MDP2541104.1"/>
    <property type="molecule type" value="Genomic_DNA"/>
</dbReference>
<feature type="transmembrane region" description="Helical" evidence="6">
    <location>
        <begin position="384"/>
        <end position="401"/>
    </location>
</feature>
<feature type="transmembrane region" description="Helical" evidence="6">
    <location>
        <begin position="9"/>
        <end position="30"/>
    </location>
</feature>
<feature type="transmembrane region" description="Helical" evidence="6">
    <location>
        <begin position="422"/>
        <end position="439"/>
    </location>
</feature>
<feature type="transmembrane region" description="Helical" evidence="6">
    <location>
        <begin position="76"/>
        <end position="100"/>
    </location>
</feature>
<evidence type="ECO:0000313" key="9">
    <source>
        <dbReference type="Proteomes" id="UP000222163"/>
    </source>
</evidence>
<reference evidence="8" key="2">
    <citation type="submission" date="2017-10" db="EMBL/GenBank/DDBJ databases">
        <authorList>
            <person name="Enke T.N."/>
            <person name="Cordero O.X."/>
        </authorList>
    </citation>
    <scope>NUCLEOTIDE SEQUENCE</scope>
    <source>
        <strain evidence="8">4G03</strain>
    </source>
</reference>
<feature type="transmembrane region" description="Helical" evidence="6">
    <location>
        <begin position="214"/>
        <end position="235"/>
    </location>
</feature>
<feature type="transmembrane region" description="Helical" evidence="6">
    <location>
        <begin position="115"/>
        <end position="133"/>
    </location>
</feature>
<dbReference type="EMBL" id="PDUU01000002">
    <property type="protein sequence ID" value="PHN98817.1"/>
    <property type="molecule type" value="Genomic_DNA"/>
</dbReference>
<dbReference type="Proteomes" id="UP000222163">
    <property type="component" value="Unassembled WGS sequence"/>
</dbReference>
<sequence length="481" mass="55764">MIKFLKNKVLLYTLSRYLTYGIQFVNSLLIAKYLGVYYLGVWGFITLTLQYLLRLNLGVSNATNAITSIHRSDNKYVSQVVGVSVVLLLVLSFVILLMFASVRFFAFEIGEKYSFVNYLPCVVIVAILNHFNLLFSNIFRVYGKLLAIMVNQSLLPIGILLVTFFLKGEDLLWALIMVSVIAAFISFLFFLLTSPVSFKPVFNWELAKKIQIKATYLFLYNACFYLILISTRTFISSYYSVENFGLFTFSFTLASTVLLLFQSFSFLIFPKLLNRFSSKSNEEITHLLNVLRKGYITITHFFSYIVILLFPFLIKLFPQYISTVNTFIIIVLTNALYTNSFGYPELIIAKEKEKMISLIAVFALILNVFLCCFFVFFLRVSYEYVMLATMFTYLIYIISLAQYGRGLLLKGKPLINTLKDIFSFKWLIPYVLCILLMFLKKDKDWLYITPIFIFVILNYKEFINVFNLAKSIVRKPDIIDI</sequence>
<evidence type="ECO:0000256" key="3">
    <source>
        <dbReference type="ARBA" id="ARBA00022692"/>
    </source>
</evidence>
<keyword evidence="5 6" id="KW-0472">Membrane</keyword>
<dbReference type="Proteomes" id="UP001242342">
    <property type="component" value="Unassembled WGS sequence"/>
</dbReference>
<name>A0A2G1BXS1_9FLAO</name>
<feature type="transmembrane region" description="Helical" evidence="6">
    <location>
        <begin position="445"/>
        <end position="466"/>
    </location>
</feature>
<feature type="transmembrane region" description="Helical" evidence="6">
    <location>
        <begin position="320"/>
        <end position="337"/>
    </location>
</feature>
<dbReference type="PANTHER" id="PTHR30250:SF11">
    <property type="entry name" value="O-ANTIGEN TRANSPORTER-RELATED"/>
    <property type="match status" value="1"/>
</dbReference>
<reference evidence="8 9" key="1">
    <citation type="journal article" date="2016" name="Nat. Commun.">
        <title>Microbial interactions lead to rapid micro-scale successions on model marine particles.</title>
        <authorList>
            <person name="Datta M.S."/>
            <person name="Sliwerska E."/>
            <person name="Gore J."/>
            <person name="Polz M.F."/>
            <person name="Cordero O.X."/>
        </authorList>
    </citation>
    <scope>NUCLEOTIDE SEQUENCE [LARGE SCALE GENOMIC DNA]</scope>
    <source>
        <strain evidence="8 9">4G03</strain>
    </source>
</reference>
<comment type="caution">
    <text evidence="8">The sequence shown here is derived from an EMBL/GenBank/DDBJ whole genome shotgun (WGS) entry which is preliminary data.</text>
</comment>
<evidence type="ECO:0000256" key="4">
    <source>
        <dbReference type="ARBA" id="ARBA00022989"/>
    </source>
</evidence>
<feature type="transmembrane region" description="Helical" evidence="6">
    <location>
        <begin position="145"/>
        <end position="166"/>
    </location>
</feature>
<evidence type="ECO:0000256" key="2">
    <source>
        <dbReference type="ARBA" id="ARBA00022475"/>
    </source>
</evidence>
<feature type="transmembrane region" description="Helical" evidence="6">
    <location>
        <begin position="358"/>
        <end position="378"/>
    </location>
</feature>
<evidence type="ECO:0000313" key="10">
    <source>
        <dbReference type="Proteomes" id="UP001242342"/>
    </source>
</evidence>
<evidence type="ECO:0000256" key="5">
    <source>
        <dbReference type="ARBA" id="ARBA00023136"/>
    </source>
</evidence>
<evidence type="ECO:0000313" key="7">
    <source>
        <dbReference type="EMBL" id="MDP2541104.1"/>
    </source>
</evidence>
<protein>
    <recommendedName>
        <fullName evidence="11">Polysaccharide biosynthesis protein</fullName>
    </recommendedName>
</protein>
<feature type="transmembrane region" description="Helical" evidence="6">
    <location>
        <begin position="247"/>
        <end position="273"/>
    </location>
</feature>
<evidence type="ECO:0000256" key="1">
    <source>
        <dbReference type="ARBA" id="ARBA00004651"/>
    </source>
</evidence>
<dbReference type="GO" id="GO:0005886">
    <property type="term" value="C:plasma membrane"/>
    <property type="evidence" value="ECO:0007669"/>
    <property type="project" value="UniProtKB-SubCell"/>
</dbReference>
<dbReference type="RefSeq" id="WP_099213927.1">
    <property type="nucleotide sequence ID" value="NZ_JAUYVU010000004.1"/>
</dbReference>
<keyword evidence="4 6" id="KW-1133">Transmembrane helix</keyword>
<dbReference type="AlphaFoldDB" id="A0A2G1BXS1"/>
<evidence type="ECO:0008006" key="11">
    <source>
        <dbReference type="Google" id="ProtNLM"/>
    </source>
</evidence>
<feature type="transmembrane region" description="Helical" evidence="6">
    <location>
        <begin position="36"/>
        <end position="55"/>
    </location>
</feature>
<dbReference type="PANTHER" id="PTHR30250">
    <property type="entry name" value="PST FAMILY PREDICTED COLANIC ACID TRANSPORTER"/>
    <property type="match status" value="1"/>
</dbReference>
<feature type="transmembrane region" description="Helical" evidence="6">
    <location>
        <begin position="294"/>
        <end position="314"/>
    </location>
</feature>
<evidence type="ECO:0000256" key="6">
    <source>
        <dbReference type="SAM" id="Phobius"/>
    </source>
</evidence>
<reference evidence="7 10" key="3">
    <citation type="submission" date="2023-07" db="EMBL/GenBank/DDBJ databases">
        <title>Genome content predicts the carbon catabolic preferences of heterotrophic bacteria.</title>
        <authorList>
            <person name="Gralka M."/>
        </authorList>
    </citation>
    <scope>NUCLEOTIDE SEQUENCE [LARGE SCALE GENOMIC DNA]</scope>
    <source>
        <strain evidence="7 10">4G03</strain>
    </source>
</reference>
<dbReference type="InterPro" id="IPR050833">
    <property type="entry name" value="Poly_Biosynth_Transport"/>
</dbReference>
<keyword evidence="10" id="KW-1185">Reference proteome</keyword>
<proteinExistence type="predicted"/>
<accession>A0A2G1BXS1</accession>
<keyword evidence="3 6" id="KW-0812">Transmembrane</keyword>
<feature type="transmembrane region" description="Helical" evidence="6">
    <location>
        <begin position="172"/>
        <end position="193"/>
    </location>
</feature>
<keyword evidence="2" id="KW-1003">Cell membrane</keyword>
<organism evidence="8 9">
    <name type="scientific">Tenacibaculum discolor</name>
    <dbReference type="NCBI Taxonomy" id="361581"/>
    <lineage>
        <taxon>Bacteria</taxon>
        <taxon>Pseudomonadati</taxon>
        <taxon>Bacteroidota</taxon>
        <taxon>Flavobacteriia</taxon>
        <taxon>Flavobacteriales</taxon>
        <taxon>Flavobacteriaceae</taxon>
        <taxon>Tenacibaculum</taxon>
    </lineage>
</organism>
<evidence type="ECO:0000313" key="8">
    <source>
        <dbReference type="EMBL" id="PHN98817.1"/>
    </source>
</evidence>
<gene>
    <name evidence="8" type="ORF">CSC81_01120</name>
    <name evidence="7" type="ORF">Q8W23_06385</name>
</gene>
<comment type="subcellular location">
    <subcellularLocation>
        <location evidence="1">Cell membrane</location>
        <topology evidence="1">Multi-pass membrane protein</topology>
    </subcellularLocation>
</comment>